<dbReference type="RefSeq" id="WP_120257333.1">
    <property type="nucleotide sequence ID" value="NZ_RAPY01000001.1"/>
</dbReference>
<evidence type="ECO:0000313" key="2">
    <source>
        <dbReference type="Proteomes" id="UP000286246"/>
    </source>
</evidence>
<dbReference type="EMBL" id="RAPY01000001">
    <property type="protein sequence ID" value="RKE55561.1"/>
    <property type="molecule type" value="Genomic_DNA"/>
</dbReference>
<protein>
    <submittedName>
        <fullName evidence="1">Uncharacterized protein</fullName>
    </submittedName>
</protein>
<comment type="caution">
    <text evidence="1">The sequence shown here is derived from an EMBL/GenBank/DDBJ whole genome shotgun (WGS) entry which is preliminary data.</text>
</comment>
<dbReference type="Gene3D" id="2.60.40.2340">
    <property type="match status" value="1"/>
</dbReference>
<gene>
    <name evidence="1" type="ORF">DFQ12_0393</name>
</gene>
<accession>A0A420BFR6</accession>
<sequence length="335" mass="37067">MKKTTTLYRIPTLLLAVGITLFSACKKEYETALTPYTEITSFKIPYNAGKDTIVAAVDGENIYVSWPGSTEWPIPETVAPIINISKNASISPASGTAIALKDGQQYQVKAQDGTIKTYTIKLSNGALLPSFRDEETQITAIVGQSNFSIPMNNLALDGSDSLYLVNDQNKAYKLMLNKVENGLIIFYLDQQDGSGIPSGDYYAQVMNKFGIPVKSSKKFVSVAADQALPYVYFNHAKEWQVKRGEIINLPARHLNKTSDIRVVNLNYTEDGFPNSLSLNFVGISDDLKSIKVQIPEDAPIGISSDLNNGISIRIRLDRFITQVTPYYNYPIKIVE</sequence>
<organism evidence="1 2">
    <name type="scientific">Sphingobacterium detergens</name>
    <dbReference type="NCBI Taxonomy" id="1145106"/>
    <lineage>
        <taxon>Bacteria</taxon>
        <taxon>Pseudomonadati</taxon>
        <taxon>Bacteroidota</taxon>
        <taxon>Sphingobacteriia</taxon>
        <taxon>Sphingobacteriales</taxon>
        <taxon>Sphingobacteriaceae</taxon>
        <taxon>Sphingobacterium</taxon>
    </lineage>
</organism>
<keyword evidence="2" id="KW-1185">Reference proteome</keyword>
<evidence type="ECO:0000313" key="1">
    <source>
        <dbReference type="EMBL" id="RKE55561.1"/>
    </source>
</evidence>
<proteinExistence type="predicted"/>
<dbReference type="OrthoDB" id="677497at2"/>
<dbReference type="AlphaFoldDB" id="A0A420BFR6"/>
<name>A0A420BFR6_SPHD1</name>
<reference evidence="1 2" key="1">
    <citation type="submission" date="2018-09" db="EMBL/GenBank/DDBJ databases">
        <title>Genomic Encyclopedia of Type Strains, Phase III (KMG-III): the genomes of soil and plant-associated and newly described type strains.</title>
        <authorList>
            <person name="Whitman W."/>
        </authorList>
    </citation>
    <scope>NUCLEOTIDE SEQUENCE [LARGE SCALE GENOMIC DNA]</scope>
    <source>
        <strain evidence="1 2">CECT 7938</strain>
    </source>
</reference>
<dbReference type="PROSITE" id="PS51257">
    <property type="entry name" value="PROKAR_LIPOPROTEIN"/>
    <property type="match status" value="1"/>
</dbReference>
<dbReference type="Proteomes" id="UP000286246">
    <property type="component" value="Unassembled WGS sequence"/>
</dbReference>